<dbReference type="InterPro" id="IPR011109">
    <property type="entry name" value="DNA_bind_recombinase_dom"/>
</dbReference>
<evidence type="ECO:0000313" key="5">
    <source>
        <dbReference type="EMBL" id="MFC0475590.1"/>
    </source>
</evidence>
<sequence>MSKDILKDYEWNEVLWKPLSQEKSSLIESEQRIIRVAAYARTSKKISSQMQSLENQIDYFTRFVQTSPQYKLVSIYYDEGVSGTKMKNRLGLTRLLRHCREGKIDYIVAKSISRFSRNVKELMELVRELNELKVGLYFQKENLDTSKEFNEFLLATYAALAQNEVETLSHNVSWGYEKKALRGSPKFERILGYRVTYHQKKTYISVDEEEAKIVKKIYELFLGGAALNEIARYLMQEGIQTSKGGTIWDGSVVKKILTNVAYTGNRYAYFQTNSLLENGKPTDVPSYYIENSHPAIIDSAMFEEVQKRFKPAERKKKNKKADFRSLSGRVMCGICGCNYQFLTDYATPCWRCRGSKSGICDSIKMYESEILGMMKTAFRERFNSDSLALRDIFDPMKRLHEHDYFEHRRLLYFSDIRLVKEEEKIASKEEMDVITAKKHQLEEEFFHFERYVKKIEEDRPYREKSLSWMESLQSLEEFFEKATIDYFRAWVVNMTIYSNDTFIVHWFDQEETKVGEGPMPEPPKTLRNQKRKEKSIPQDIEYEGKGEGDVLVAPIKRDANSTSPVSLTKQIKKEEKNMWKVEQSLQTQTKQQTLRTASYCRVSTEQDAQQISLESQVAYYTYLILKNPKMSFAGIFADKGLSGIQSKNRTEFNRLMQKCKQGKVDQILTKSISRFARNTVDALYYVRMLKSLNPPVYVHFERENIHTADKDSDLMLTVLSSMAQEEAVNVGTSSQWGKQKLAEIGIVRPSRFPYGYTPDEHKNWCIEPKQAAVVKRIYESYTAGKSIGRIARELSEDGIETANGNKYWHPNTVGKMLASPVYKGCILYQQTYVKDPFTRKQVINQGELPQYFIEDHHPAIIQPEEWEAVQKIRESKQITFTIKSGEISRPQNFHQIFQCGECGGAVSHRMHYDRRDLKKKARHYWRCLVAAGKNNSSTCSSPSFREEYIEHNFMSALLAMKTNDLLERKVRAVIEKTTLTIEELVEVKEIEATMEQLNQELYEAVDEELNQAGQDTKRVEALTNEIVKLKKQLDAYEERQELAAKYKTEFEWLVNELNGIDDFNPLKQRIPFRTDLFERIVESGVIHSDGRIVYQLKFGVEWEAYLEEKYSYKLKVKRKRKKRK</sequence>
<evidence type="ECO:0000256" key="1">
    <source>
        <dbReference type="SAM" id="Coils"/>
    </source>
</evidence>
<dbReference type="InterPro" id="IPR006119">
    <property type="entry name" value="Resolv_N"/>
</dbReference>
<dbReference type="Pfam" id="PF07508">
    <property type="entry name" value="Recombinase"/>
    <property type="match status" value="2"/>
</dbReference>
<feature type="coiled-coil region" evidence="1">
    <location>
        <begin position="980"/>
        <end position="1039"/>
    </location>
</feature>
<dbReference type="PROSITE" id="PS51737">
    <property type="entry name" value="RECOMBINASE_DNA_BIND"/>
    <property type="match status" value="2"/>
</dbReference>
<dbReference type="SMART" id="SM00857">
    <property type="entry name" value="Resolvase"/>
    <property type="match status" value="2"/>
</dbReference>
<feature type="domain" description="Resolvase/invertase-type recombinase catalytic" evidence="3">
    <location>
        <begin position="595"/>
        <end position="745"/>
    </location>
</feature>
<organism evidence="5 6">
    <name type="scientific">Robertmurraya beringensis</name>
    <dbReference type="NCBI Taxonomy" id="641660"/>
    <lineage>
        <taxon>Bacteria</taxon>
        <taxon>Bacillati</taxon>
        <taxon>Bacillota</taxon>
        <taxon>Bacilli</taxon>
        <taxon>Bacillales</taxon>
        <taxon>Bacillaceae</taxon>
        <taxon>Robertmurraya</taxon>
    </lineage>
</organism>
<dbReference type="CDD" id="cd00338">
    <property type="entry name" value="Ser_Recombinase"/>
    <property type="match status" value="2"/>
</dbReference>
<dbReference type="RefSeq" id="WP_377058014.1">
    <property type="nucleotide sequence ID" value="NZ_JBHLUU010000028.1"/>
</dbReference>
<dbReference type="PANTHER" id="PTHR30461">
    <property type="entry name" value="DNA-INVERTASE FROM LAMBDOID PROPHAGE"/>
    <property type="match status" value="1"/>
</dbReference>
<dbReference type="PROSITE" id="PS51736">
    <property type="entry name" value="RECOMBINASES_3"/>
    <property type="match status" value="2"/>
</dbReference>
<protein>
    <submittedName>
        <fullName evidence="5">Recombinase family protein</fullName>
    </submittedName>
</protein>
<dbReference type="InterPro" id="IPR038109">
    <property type="entry name" value="DNA_bind_recomb_sf"/>
</dbReference>
<dbReference type="SUPFAM" id="SSF53041">
    <property type="entry name" value="Resolvase-like"/>
    <property type="match status" value="2"/>
</dbReference>
<dbReference type="PANTHER" id="PTHR30461:SF23">
    <property type="entry name" value="DNA RECOMBINASE-RELATED"/>
    <property type="match status" value="1"/>
</dbReference>
<reference evidence="5 6" key="1">
    <citation type="submission" date="2024-09" db="EMBL/GenBank/DDBJ databases">
        <authorList>
            <person name="Sun Q."/>
            <person name="Mori K."/>
        </authorList>
    </citation>
    <scope>NUCLEOTIDE SEQUENCE [LARGE SCALE GENOMIC DNA]</scope>
    <source>
        <strain evidence="5 6">CGMCC 1.9126</strain>
    </source>
</reference>
<name>A0ABV6KQK8_9BACI</name>
<dbReference type="InterPro" id="IPR036162">
    <property type="entry name" value="Resolvase-like_N_sf"/>
</dbReference>
<dbReference type="Gene3D" id="3.90.1750.20">
    <property type="entry name" value="Putative Large Serine Recombinase, Chain B, Domain 2"/>
    <property type="match status" value="2"/>
</dbReference>
<evidence type="ECO:0000256" key="2">
    <source>
        <dbReference type="SAM" id="MobiDB-lite"/>
    </source>
</evidence>
<dbReference type="InterPro" id="IPR025827">
    <property type="entry name" value="Zn_ribbon_recom_dom"/>
</dbReference>
<dbReference type="Proteomes" id="UP001589738">
    <property type="component" value="Unassembled WGS sequence"/>
</dbReference>
<feature type="domain" description="Recombinase" evidence="4">
    <location>
        <begin position="753"/>
        <end position="879"/>
    </location>
</feature>
<feature type="domain" description="Recombinase" evidence="4">
    <location>
        <begin position="190"/>
        <end position="315"/>
    </location>
</feature>
<gene>
    <name evidence="5" type="ORF">ACFFHF_10050</name>
</gene>
<feature type="domain" description="Resolvase/invertase-type recombinase catalytic" evidence="3">
    <location>
        <begin position="35"/>
        <end position="183"/>
    </location>
</feature>
<proteinExistence type="predicted"/>
<evidence type="ECO:0000259" key="4">
    <source>
        <dbReference type="PROSITE" id="PS51737"/>
    </source>
</evidence>
<feature type="region of interest" description="Disordered" evidence="2">
    <location>
        <begin position="513"/>
        <end position="536"/>
    </location>
</feature>
<keyword evidence="1" id="KW-0175">Coiled coil</keyword>
<dbReference type="Gene3D" id="3.40.50.1390">
    <property type="entry name" value="Resolvase, N-terminal catalytic domain"/>
    <property type="match status" value="2"/>
</dbReference>
<dbReference type="Pfam" id="PF13408">
    <property type="entry name" value="Zn_ribbon_recom"/>
    <property type="match status" value="1"/>
</dbReference>
<comment type="caution">
    <text evidence="5">The sequence shown here is derived from an EMBL/GenBank/DDBJ whole genome shotgun (WGS) entry which is preliminary data.</text>
</comment>
<evidence type="ECO:0000313" key="6">
    <source>
        <dbReference type="Proteomes" id="UP001589738"/>
    </source>
</evidence>
<dbReference type="Pfam" id="PF00239">
    <property type="entry name" value="Resolvase"/>
    <property type="match status" value="2"/>
</dbReference>
<dbReference type="InterPro" id="IPR050639">
    <property type="entry name" value="SSR_resolvase"/>
</dbReference>
<accession>A0ABV6KQK8</accession>
<evidence type="ECO:0000259" key="3">
    <source>
        <dbReference type="PROSITE" id="PS51736"/>
    </source>
</evidence>
<dbReference type="EMBL" id="JBHLUU010000028">
    <property type="protein sequence ID" value="MFC0475590.1"/>
    <property type="molecule type" value="Genomic_DNA"/>
</dbReference>
<keyword evidence="6" id="KW-1185">Reference proteome</keyword>